<dbReference type="OrthoDB" id="5242879at2"/>
<dbReference type="EMBL" id="SOFI01000003">
    <property type="protein sequence ID" value="TFB79906.1"/>
    <property type="molecule type" value="Genomic_DNA"/>
</dbReference>
<dbReference type="NCBIfam" id="TIGR01076">
    <property type="entry name" value="sortase_fam"/>
    <property type="match status" value="1"/>
</dbReference>
<keyword evidence="4" id="KW-1185">Reference proteome</keyword>
<proteinExistence type="predicted"/>
<dbReference type="GO" id="GO:0016787">
    <property type="term" value="F:hydrolase activity"/>
    <property type="evidence" value="ECO:0007669"/>
    <property type="project" value="UniProtKB-KW"/>
</dbReference>
<dbReference type="InterPro" id="IPR053465">
    <property type="entry name" value="Sortase_Class_E"/>
</dbReference>
<feature type="active site" description="Acyl-thioester intermediate" evidence="2">
    <location>
        <position position="222"/>
    </location>
</feature>
<dbReference type="Gene3D" id="2.40.260.10">
    <property type="entry name" value="Sortase"/>
    <property type="match status" value="1"/>
</dbReference>
<organism evidence="3 4">
    <name type="scientific">Terrimesophilobacter mesophilus</name>
    <dbReference type="NCBI Taxonomy" id="433647"/>
    <lineage>
        <taxon>Bacteria</taxon>
        <taxon>Bacillati</taxon>
        <taxon>Actinomycetota</taxon>
        <taxon>Actinomycetes</taxon>
        <taxon>Micrococcales</taxon>
        <taxon>Microbacteriaceae</taxon>
        <taxon>Terrimesophilobacter</taxon>
    </lineage>
</organism>
<comment type="caution">
    <text evidence="3">The sequence shown here is derived from an EMBL/GenBank/DDBJ whole genome shotgun (WGS) entry which is preliminary data.</text>
</comment>
<gene>
    <name evidence="3" type="ORF">E3N84_07520</name>
</gene>
<dbReference type="InterPro" id="IPR023365">
    <property type="entry name" value="Sortase_dom-sf"/>
</dbReference>
<evidence type="ECO:0000313" key="4">
    <source>
        <dbReference type="Proteomes" id="UP000298488"/>
    </source>
</evidence>
<dbReference type="InterPro" id="IPR042003">
    <property type="entry name" value="Sortase_E"/>
</dbReference>
<dbReference type="CDD" id="cd05830">
    <property type="entry name" value="Sortase_E"/>
    <property type="match status" value="1"/>
</dbReference>
<name>A0A4R8VBX8_9MICO</name>
<dbReference type="NCBIfam" id="NF033747">
    <property type="entry name" value="class_E_sortase"/>
    <property type="match status" value="1"/>
</dbReference>
<accession>A0A4R8VBX8</accession>
<evidence type="ECO:0000256" key="2">
    <source>
        <dbReference type="PIRSR" id="PIRSR605754-1"/>
    </source>
</evidence>
<dbReference type="Pfam" id="PF04203">
    <property type="entry name" value="Sortase"/>
    <property type="match status" value="1"/>
</dbReference>
<dbReference type="InterPro" id="IPR005754">
    <property type="entry name" value="Sortase"/>
</dbReference>
<keyword evidence="1" id="KW-0378">Hydrolase</keyword>
<evidence type="ECO:0000256" key="1">
    <source>
        <dbReference type="ARBA" id="ARBA00022801"/>
    </source>
</evidence>
<protein>
    <submittedName>
        <fullName evidence="3">Class E sortase</fullName>
    </submittedName>
</protein>
<feature type="active site" description="Proton donor/acceptor" evidence="2">
    <location>
        <position position="154"/>
    </location>
</feature>
<dbReference type="SUPFAM" id="SSF63817">
    <property type="entry name" value="Sortase"/>
    <property type="match status" value="1"/>
</dbReference>
<dbReference type="AlphaFoldDB" id="A0A4R8VBX8"/>
<evidence type="ECO:0000313" key="3">
    <source>
        <dbReference type="EMBL" id="TFB79906.1"/>
    </source>
</evidence>
<sequence length="260" mass="28385">MTVDPPATTRKAATRTRRRARRRVTIVGVFGELLITAGALVFLFLGWQLWLNDIIVGNQDNHTAASLADSWDSGNISLNHEEPVAPDYGDPVVPAKPSTDQTFAVIYVPRFGKDWVREIAEGIGVADVLNTGRIGHYPTTQLPGQVGNFALAAHRLTHGAPFRDIDQLRIGDKLYVKTKDGYFTYIFRNLEYVSPQGVGVLDPVPQQSDVDGTTQVLTIMSCNPKWSTAERIIAYAVFDSWQPISVGPPAAIASLANAKG</sequence>
<dbReference type="RefSeq" id="WP_104095774.1">
    <property type="nucleotide sequence ID" value="NZ_JACHBP010000001.1"/>
</dbReference>
<dbReference type="Proteomes" id="UP000298488">
    <property type="component" value="Unassembled WGS sequence"/>
</dbReference>
<reference evidence="3 4" key="1">
    <citation type="submission" date="2019-03" db="EMBL/GenBank/DDBJ databases">
        <title>Genomics of glacier-inhabiting Cryobacterium strains.</title>
        <authorList>
            <person name="Liu Q."/>
            <person name="Xin Y.-H."/>
        </authorList>
    </citation>
    <scope>NUCLEOTIDE SEQUENCE [LARGE SCALE GENOMIC DNA]</scope>
    <source>
        <strain evidence="3 4">CGMCC 1.10440</strain>
    </source>
</reference>